<dbReference type="Proteomes" id="UP000186039">
    <property type="component" value="Unassembled WGS sequence"/>
</dbReference>
<reference evidence="2 3" key="1">
    <citation type="submission" date="2016-09" db="EMBL/GenBank/DDBJ databases">
        <title>Genomic Taxonomy of the Vibrionaceae.</title>
        <authorList>
            <person name="Gonzalez-Castillo A."/>
            <person name="Gomez-Gil B."/>
            <person name="Enciso-Ibarra K."/>
        </authorList>
    </citation>
    <scope>NUCLEOTIDE SEQUENCE [LARGE SCALE GENOMIC DNA]</scope>
    <source>
        <strain evidence="2 3">CAIM 1902</strain>
    </source>
</reference>
<evidence type="ECO:0000313" key="2">
    <source>
        <dbReference type="EMBL" id="OLQ85056.1"/>
    </source>
</evidence>
<dbReference type="EMBL" id="MJMH01000228">
    <property type="protein sequence ID" value="OLQ85056.1"/>
    <property type="molecule type" value="Genomic_DNA"/>
</dbReference>
<protein>
    <recommendedName>
        <fullName evidence="4">DUF2780 domain-containing protein</fullName>
    </recommendedName>
</protein>
<feature type="signal peptide" evidence="1">
    <location>
        <begin position="1"/>
        <end position="19"/>
    </location>
</feature>
<accession>A0ABX3F527</accession>
<dbReference type="Pfam" id="PF11075">
    <property type="entry name" value="DUF2780"/>
    <property type="match status" value="1"/>
</dbReference>
<evidence type="ECO:0000256" key="1">
    <source>
        <dbReference type="SAM" id="SignalP"/>
    </source>
</evidence>
<feature type="chain" id="PRO_5045303655" description="DUF2780 domain-containing protein" evidence="1">
    <location>
        <begin position="20"/>
        <end position="160"/>
    </location>
</feature>
<keyword evidence="1" id="KW-0732">Signal</keyword>
<dbReference type="InterPro" id="IPR021302">
    <property type="entry name" value="DUF2780_VcgC/VcgE"/>
</dbReference>
<evidence type="ECO:0000313" key="3">
    <source>
        <dbReference type="Proteomes" id="UP000186039"/>
    </source>
</evidence>
<comment type="caution">
    <text evidence="2">The sequence shown here is derived from an EMBL/GenBank/DDBJ whole genome shotgun (WGS) entry which is preliminary data.</text>
</comment>
<dbReference type="RefSeq" id="WP_075716321.1">
    <property type="nucleotide sequence ID" value="NZ_AP019654.1"/>
</dbReference>
<gene>
    <name evidence="2" type="ORF">BIY20_03585</name>
</gene>
<organism evidence="2 3">
    <name type="scientific">Vibrio panuliri</name>
    <dbReference type="NCBI Taxonomy" id="1381081"/>
    <lineage>
        <taxon>Bacteria</taxon>
        <taxon>Pseudomonadati</taxon>
        <taxon>Pseudomonadota</taxon>
        <taxon>Gammaproteobacteria</taxon>
        <taxon>Vibrionales</taxon>
        <taxon>Vibrionaceae</taxon>
        <taxon>Vibrio</taxon>
    </lineage>
</organism>
<proteinExistence type="predicted"/>
<sequence length="160" mass="16374">MKKTLICSLIMLTSSSALAFGDLGKDSQLTKGLTDMVSDSMSSTASSSPLTALLSDQLPISGEQATAGAGALLSLAGNQLPTEYSNELTSMIPGMSQLSGAQDLLGGIENLDAVKSAFNQVGLDPSMISQFAPLILQYLGDGGASEGLLSSLSNIWLPNS</sequence>
<evidence type="ECO:0008006" key="4">
    <source>
        <dbReference type="Google" id="ProtNLM"/>
    </source>
</evidence>
<name>A0ABX3F527_9VIBR</name>
<keyword evidence="3" id="KW-1185">Reference proteome</keyword>